<feature type="chain" id="PRO_5031368235" evidence="1">
    <location>
        <begin position="42"/>
        <end position="209"/>
    </location>
</feature>
<dbReference type="Proteomes" id="UP000545507">
    <property type="component" value="Unassembled WGS sequence"/>
</dbReference>
<gene>
    <name evidence="2" type="ORF">F3K02_11360</name>
</gene>
<accession>A0A7Y8GXH0</accession>
<reference evidence="2 3" key="1">
    <citation type="submission" date="2019-09" db="EMBL/GenBank/DDBJ databases">
        <title>Hydrogenophaga aromatica sp. nov., isolated from a para-xylene-degrading enrichment culture.</title>
        <authorList>
            <person name="Tancsics A."/>
            <person name="Banerjee S."/>
        </authorList>
    </citation>
    <scope>NUCLEOTIDE SEQUENCE [LARGE SCALE GENOMIC DNA]</scope>
    <source>
        <strain evidence="2 3">D2P1</strain>
    </source>
</reference>
<organism evidence="2 3">
    <name type="scientific">Hydrogenophaga aromaticivorans</name>
    <dbReference type="NCBI Taxonomy" id="2610898"/>
    <lineage>
        <taxon>Bacteria</taxon>
        <taxon>Pseudomonadati</taxon>
        <taxon>Pseudomonadota</taxon>
        <taxon>Betaproteobacteria</taxon>
        <taxon>Burkholderiales</taxon>
        <taxon>Comamonadaceae</taxon>
        <taxon>Hydrogenophaga</taxon>
    </lineage>
</organism>
<evidence type="ECO:0000313" key="3">
    <source>
        <dbReference type="Proteomes" id="UP000545507"/>
    </source>
</evidence>
<proteinExistence type="predicted"/>
<dbReference type="EMBL" id="VYGV01000007">
    <property type="protein sequence ID" value="NWF45842.1"/>
    <property type="molecule type" value="Genomic_DNA"/>
</dbReference>
<dbReference type="RefSeq" id="WP_177135725.1">
    <property type="nucleotide sequence ID" value="NZ_VYGV01000007.1"/>
</dbReference>
<keyword evidence="3" id="KW-1185">Reference proteome</keyword>
<feature type="signal peptide" evidence="1">
    <location>
        <begin position="1"/>
        <end position="41"/>
    </location>
</feature>
<dbReference type="AlphaFoldDB" id="A0A7Y8GXH0"/>
<protein>
    <submittedName>
        <fullName evidence="2">Uncharacterized protein</fullName>
    </submittedName>
</protein>
<name>A0A7Y8GXH0_9BURK</name>
<evidence type="ECO:0000256" key="1">
    <source>
        <dbReference type="SAM" id="SignalP"/>
    </source>
</evidence>
<sequence>MNYKISKPFAMQSPSHPTLARLSALPVTALLALTVTVSACAAGPKAAPTATPVTHHCKPQETVGFSCELQDRRVLSLCGSSDFDQFKGEAKDNPGYAYVAIGTKQGQVQFTYPPNPEDYKKHMYFWVSISAWPHMFVATDKGSFMHFSLDIESPADANPENAPEGWPLSAIKSGSLCARRINRDHIDSYMAQMINKADWERSRNKSTGQ</sequence>
<comment type="caution">
    <text evidence="2">The sequence shown here is derived from an EMBL/GenBank/DDBJ whole genome shotgun (WGS) entry which is preliminary data.</text>
</comment>
<evidence type="ECO:0000313" key="2">
    <source>
        <dbReference type="EMBL" id="NWF45842.1"/>
    </source>
</evidence>
<keyword evidence="1" id="KW-0732">Signal</keyword>